<dbReference type="Pfam" id="PF14337">
    <property type="entry name" value="Abi_alpha"/>
    <property type="match status" value="1"/>
</dbReference>
<proteinExistence type="predicted"/>
<name>A0A0L8BQA5_ENSAD</name>
<comment type="caution">
    <text evidence="1">The sequence shown here is derived from an EMBL/GenBank/DDBJ whole genome shotgun (WGS) entry which is preliminary data.</text>
</comment>
<organism evidence="1 2">
    <name type="scientific">Ensifer adhaerens</name>
    <name type="common">Sinorhizobium morelense</name>
    <dbReference type="NCBI Taxonomy" id="106592"/>
    <lineage>
        <taxon>Bacteria</taxon>
        <taxon>Pseudomonadati</taxon>
        <taxon>Pseudomonadota</taxon>
        <taxon>Alphaproteobacteria</taxon>
        <taxon>Hyphomicrobiales</taxon>
        <taxon>Rhizobiaceae</taxon>
        <taxon>Sinorhizobium/Ensifer group</taxon>
        <taxon>Ensifer</taxon>
    </lineage>
</organism>
<dbReference type="PATRIC" id="fig|106592.7.peg.1967"/>
<reference evidence="2" key="1">
    <citation type="submission" date="2015-07" db="EMBL/GenBank/DDBJ databases">
        <title>Whole genome sequence of an Ensifer adhaerens strain isolated from a cave pool in the Wind Cave National Park.</title>
        <authorList>
            <person name="Eng W.W.H."/>
            <person name="Gan H.M."/>
            <person name="Barton H.A."/>
            <person name="Savka M.A."/>
        </authorList>
    </citation>
    <scope>NUCLEOTIDE SEQUENCE [LARGE SCALE GENOMIC DNA]</scope>
    <source>
        <strain evidence="2">SD006</strain>
    </source>
</reference>
<protein>
    <recommendedName>
        <fullName evidence="3">DUF4393 domain-containing protein</fullName>
    </recommendedName>
</protein>
<evidence type="ECO:0000313" key="1">
    <source>
        <dbReference type="EMBL" id="KOF16689.1"/>
    </source>
</evidence>
<dbReference type="EMBL" id="LGAP01000015">
    <property type="protein sequence ID" value="KOF16689.1"/>
    <property type="molecule type" value="Genomic_DNA"/>
</dbReference>
<gene>
    <name evidence="1" type="ORF">AC244_20665</name>
</gene>
<sequence length="268" mass="29860">MADFLLLSEATPNHQEIKMAEGTDLAVAIATEVAKQIPVKDAYDDAVKPGAKQIGSVIEDLTKTLHLVLAPFQLTAALQDRFRQYIDTSIRRVPEANRIAPPPQILGPVLEGIRYEPEGTPIDEMFSQLLTSSMDSERVHNAHPAFPLLIKQISSDEALLLQAMWSRFKEGSAIRQQYTSDYDAAKNIFTGHHVEVDEIPRDGLTFPDNIEFYGQHLYALGLSAFYDSAKQEPLYANGRGEPQTGTRIFKELRLTDFGIKFMSAVAPQ</sequence>
<evidence type="ECO:0000313" key="2">
    <source>
        <dbReference type="Proteomes" id="UP000037425"/>
    </source>
</evidence>
<dbReference type="AlphaFoldDB" id="A0A0L8BQA5"/>
<evidence type="ECO:0008006" key="3">
    <source>
        <dbReference type="Google" id="ProtNLM"/>
    </source>
</evidence>
<dbReference type="OrthoDB" id="1347735at2"/>
<dbReference type="InterPro" id="IPR025506">
    <property type="entry name" value="Abi_alpha"/>
</dbReference>
<dbReference type="Proteomes" id="UP000037425">
    <property type="component" value="Unassembled WGS sequence"/>
</dbReference>
<dbReference type="RefSeq" id="WP_053250687.1">
    <property type="nucleotide sequence ID" value="NZ_LGAP01000015.1"/>
</dbReference>
<accession>A0A0L8BQA5</accession>